<dbReference type="AlphaFoldDB" id="A0A7Y6K8C8"/>
<dbReference type="Proteomes" id="UP000594380">
    <property type="component" value="Unassembled WGS sequence"/>
</dbReference>
<dbReference type="SUPFAM" id="SSF46626">
    <property type="entry name" value="Cytochrome c"/>
    <property type="match status" value="1"/>
</dbReference>
<dbReference type="InterPro" id="IPR036909">
    <property type="entry name" value="Cyt_c-like_dom_sf"/>
</dbReference>
<evidence type="ECO:0000313" key="2">
    <source>
        <dbReference type="EMBL" id="NUY05759.1"/>
    </source>
</evidence>
<dbReference type="InterPro" id="IPR004852">
    <property type="entry name" value="Di-haem_cyt_c_peroxidsae"/>
</dbReference>
<dbReference type="Pfam" id="PF03150">
    <property type="entry name" value="CCP_MauG"/>
    <property type="match status" value="1"/>
</dbReference>
<accession>A0A7Y6K8C8</accession>
<dbReference type="GO" id="GO:0016491">
    <property type="term" value="F:oxidoreductase activity"/>
    <property type="evidence" value="ECO:0007669"/>
    <property type="project" value="InterPro"/>
</dbReference>
<dbReference type="GO" id="GO:0009055">
    <property type="term" value="F:electron transfer activity"/>
    <property type="evidence" value="ECO:0007669"/>
    <property type="project" value="InterPro"/>
</dbReference>
<feature type="domain" description="Di-haem cytochrome c peroxidase" evidence="1">
    <location>
        <begin position="82"/>
        <end position="113"/>
    </location>
</feature>
<name>A0A7Y6K8C8_9BURK</name>
<evidence type="ECO:0000313" key="3">
    <source>
        <dbReference type="Proteomes" id="UP000594380"/>
    </source>
</evidence>
<sequence>MLIDCSGQRLGIVDPHRRDLRTELFVATLAASIDTYAKSPSPTSSERHRAYATSGVALGFTNEPVQQLPRSLSTAAGEAGRGKRLFHDFRLSSDHTIACARCHTLPTGGVDGKRA</sequence>
<gene>
    <name evidence="2" type="ORF">G5S42_40390</name>
</gene>
<comment type="caution">
    <text evidence="2">The sequence shown here is derived from an EMBL/GenBank/DDBJ whole genome shotgun (WGS) entry which is preliminary data.</text>
</comment>
<protein>
    <recommendedName>
        <fullName evidence="1">Di-haem cytochrome c peroxidase domain-containing protein</fullName>
    </recommendedName>
</protein>
<proteinExistence type="predicted"/>
<reference evidence="2 3" key="1">
    <citation type="submission" date="2020-02" db="EMBL/GenBank/DDBJ databases">
        <title>Paraburkholderia simonii sp. nov. and Paraburkholderia youngii sp. nov. Brazilian and Mexican Mimosa-associated rhizobia.</title>
        <authorList>
            <person name="Mavima L."/>
            <person name="Beukes C.W."/>
            <person name="Chan W.Y."/>
            <person name="Palmer M."/>
            <person name="De Meyer S.E."/>
            <person name="James E.K."/>
            <person name="Venter S.N."/>
            <person name="Steenkamp E.T."/>
        </authorList>
    </citation>
    <scope>NUCLEOTIDE SEQUENCE [LARGE SCALE GENOMIC DNA]</scope>
    <source>
        <strain evidence="2 3">JPY169</strain>
    </source>
</reference>
<dbReference type="Gene3D" id="1.10.760.10">
    <property type="entry name" value="Cytochrome c-like domain"/>
    <property type="match status" value="1"/>
</dbReference>
<dbReference type="GO" id="GO:0020037">
    <property type="term" value="F:heme binding"/>
    <property type="evidence" value="ECO:0007669"/>
    <property type="project" value="InterPro"/>
</dbReference>
<dbReference type="EMBL" id="JAALDK010000003">
    <property type="protein sequence ID" value="NUY05759.1"/>
    <property type="molecule type" value="Genomic_DNA"/>
</dbReference>
<organism evidence="2 3">
    <name type="scientific">Paraburkholderia youngii</name>
    <dbReference type="NCBI Taxonomy" id="2782701"/>
    <lineage>
        <taxon>Bacteria</taxon>
        <taxon>Pseudomonadati</taxon>
        <taxon>Pseudomonadota</taxon>
        <taxon>Betaproteobacteria</taxon>
        <taxon>Burkholderiales</taxon>
        <taxon>Burkholderiaceae</taxon>
        <taxon>Paraburkholderia</taxon>
    </lineage>
</organism>
<evidence type="ECO:0000259" key="1">
    <source>
        <dbReference type="Pfam" id="PF03150"/>
    </source>
</evidence>